<dbReference type="GeneID" id="9803404"/>
<comment type="caution">
    <text evidence="2">The sequence shown here is derived from an EMBL/GenBank/DDBJ whole genome shotgun (WGS) entry which is preliminary data.</text>
</comment>
<protein>
    <submittedName>
        <fullName evidence="2">Uncharacterized protein</fullName>
    </submittedName>
</protein>
<dbReference type="AlphaFoldDB" id="A0A6A5GXD2"/>
<evidence type="ECO:0000313" key="2">
    <source>
        <dbReference type="EMBL" id="KAF1759301.1"/>
    </source>
</evidence>
<dbReference type="RefSeq" id="XP_053585890.1">
    <property type="nucleotide sequence ID" value="XM_053731118.1"/>
</dbReference>
<gene>
    <name evidence="2" type="ORF">GCK72_015766</name>
</gene>
<sequence>MNYLLFFLLVTVTICQDEYGCEDCECPDLFDKYDSLVGDKSSVLYTKEAGCVYNITCMTSIPYHWTLVMFHFNDSEIPLPDNAFDYALARASNIEAPIDLIVNIFEFFGMVCENSEWYFTKYPHGISYRNSTGEYIIGADGELDGKKSKIDEFYCTPLSK</sequence>
<dbReference type="KEGG" id="crq:GCK72_015766"/>
<accession>A0A6A5GXD2</accession>
<dbReference type="EMBL" id="WUAV01000004">
    <property type="protein sequence ID" value="KAF1759301.1"/>
    <property type="molecule type" value="Genomic_DNA"/>
</dbReference>
<dbReference type="Proteomes" id="UP000483820">
    <property type="component" value="Chromosome IV"/>
</dbReference>
<organism evidence="2 3">
    <name type="scientific">Caenorhabditis remanei</name>
    <name type="common">Caenorhabditis vulgaris</name>
    <dbReference type="NCBI Taxonomy" id="31234"/>
    <lineage>
        <taxon>Eukaryota</taxon>
        <taxon>Metazoa</taxon>
        <taxon>Ecdysozoa</taxon>
        <taxon>Nematoda</taxon>
        <taxon>Chromadorea</taxon>
        <taxon>Rhabditida</taxon>
        <taxon>Rhabditina</taxon>
        <taxon>Rhabditomorpha</taxon>
        <taxon>Rhabditoidea</taxon>
        <taxon>Rhabditidae</taxon>
        <taxon>Peloderinae</taxon>
        <taxon>Caenorhabditis</taxon>
    </lineage>
</organism>
<name>A0A6A5GXD2_CAERE</name>
<feature type="signal peptide" evidence="1">
    <location>
        <begin position="1"/>
        <end position="15"/>
    </location>
</feature>
<keyword evidence="1" id="KW-0732">Signal</keyword>
<dbReference type="InterPro" id="IPR003326">
    <property type="entry name" value="TRA-1_regulated"/>
</dbReference>
<reference evidence="2 3" key="1">
    <citation type="submission" date="2019-12" db="EMBL/GenBank/DDBJ databases">
        <title>Chromosome-level assembly of the Caenorhabditis remanei genome.</title>
        <authorList>
            <person name="Teterina A.A."/>
            <person name="Willis J.H."/>
            <person name="Phillips P.C."/>
        </authorList>
    </citation>
    <scope>NUCLEOTIDE SEQUENCE [LARGE SCALE GENOMIC DNA]</scope>
    <source>
        <strain evidence="2 3">PX506</strain>
        <tissue evidence="2">Whole organism</tissue>
    </source>
</reference>
<feature type="chain" id="PRO_5025570080" evidence="1">
    <location>
        <begin position="16"/>
        <end position="160"/>
    </location>
</feature>
<dbReference type="CTD" id="9803404"/>
<evidence type="ECO:0000256" key="1">
    <source>
        <dbReference type="SAM" id="SignalP"/>
    </source>
</evidence>
<dbReference type="Pfam" id="PF02343">
    <property type="entry name" value="TRA-1_regulated"/>
    <property type="match status" value="1"/>
</dbReference>
<proteinExistence type="predicted"/>
<evidence type="ECO:0000313" key="3">
    <source>
        <dbReference type="Proteomes" id="UP000483820"/>
    </source>
</evidence>